<feature type="region of interest" description="Disordered" evidence="1">
    <location>
        <begin position="272"/>
        <end position="333"/>
    </location>
</feature>
<dbReference type="EMBL" id="JAURVH010001524">
    <property type="protein sequence ID" value="KAK5919018.1"/>
    <property type="molecule type" value="Genomic_DNA"/>
</dbReference>
<gene>
    <name evidence="2" type="ORF">CgunFtcFv8_022949</name>
</gene>
<reference evidence="2 3" key="1">
    <citation type="journal article" date="2023" name="Mol. Biol. Evol.">
        <title>Genomics of Secondarily Temperate Adaptation in the Only Non-Antarctic Icefish.</title>
        <authorList>
            <person name="Rivera-Colon A.G."/>
            <person name="Rayamajhi N."/>
            <person name="Minhas B.F."/>
            <person name="Madrigal G."/>
            <person name="Bilyk K.T."/>
            <person name="Yoon V."/>
            <person name="Hune M."/>
            <person name="Gregory S."/>
            <person name="Cheng C.H.C."/>
            <person name="Catchen J.M."/>
        </authorList>
    </citation>
    <scope>NUCLEOTIDE SEQUENCE [LARGE SCALE GENOMIC DNA]</scope>
    <source>
        <tissue evidence="2">White muscle</tissue>
    </source>
</reference>
<feature type="region of interest" description="Disordered" evidence="1">
    <location>
        <begin position="381"/>
        <end position="401"/>
    </location>
</feature>
<evidence type="ECO:0000256" key="1">
    <source>
        <dbReference type="SAM" id="MobiDB-lite"/>
    </source>
</evidence>
<comment type="caution">
    <text evidence="2">The sequence shown here is derived from an EMBL/GenBank/DDBJ whole genome shotgun (WGS) entry which is preliminary data.</text>
</comment>
<feature type="compositionally biased region" description="Low complexity" evidence="1">
    <location>
        <begin position="306"/>
        <end position="329"/>
    </location>
</feature>
<feature type="compositionally biased region" description="Polar residues" evidence="1">
    <location>
        <begin position="282"/>
        <end position="296"/>
    </location>
</feature>
<dbReference type="Proteomes" id="UP001331515">
    <property type="component" value="Unassembled WGS sequence"/>
</dbReference>
<organism evidence="2 3">
    <name type="scientific">Champsocephalus gunnari</name>
    <name type="common">Mackerel icefish</name>
    <dbReference type="NCBI Taxonomy" id="52237"/>
    <lineage>
        <taxon>Eukaryota</taxon>
        <taxon>Metazoa</taxon>
        <taxon>Chordata</taxon>
        <taxon>Craniata</taxon>
        <taxon>Vertebrata</taxon>
        <taxon>Euteleostomi</taxon>
        <taxon>Actinopterygii</taxon>
        <taxon>Neopterygii</taxon>
        <taxon>Teleostei</taxon>
        <taxon>Neoteleostei</taxon>
        <taxon>Acanthomorphata</taxon>
        <taxon>Eupercaria</taxon>
        <taxon>Perciformes</taxon>
        <taxon>Notothenioidei</taxon>
        <taxon>Channichthyidae</taxon>
        <taxon>Champsocephalus</taxon>
    </lineage>
</organism>
<dbReference type="AlphaFoldDB" id="A0AAN8DJF7"/>
<evidence type="ECO:0000313" key="2">
    <source>
        <dbReference type="EMBL" id="KAK5919018.1"/>
    </source>
</evidence>
<accession>A0AAN8DJF7</accession>
<evidence type="ECO:0000313" key="3">
    <source>
        <dbReference type="Proteomes" id="UP001331515"/>
    </source>
</evidence>
<protein>
    <submittedName>
        <fullName evidence="2">Uncharacterized protein</fullName>
    </submittedName>
</protein>
<name>A0AAN8DJF7_CHAGU</name>
<keyword evidence="3" id="KW-1185">Reference proteome</keyword>
<proteinExistence type="predicted"/>
<sequence length="401" mass="43547">MASGEGYSKQNSEAVERLLKMEPKVECTVNSMRLEVQDAASTPGSLFFVDRGSGLSPLPLSKLPQSCGYTIRSTQRDLVVVAPYDGCFVAVEENYYVLPLRWYGLPVRMSCPMMKQSSPDPPRVTCHDQGMIVKTSWIVPVAKIVVNLDGNWEPLMKASARCGFSVVLHPEGAVISVRYAPCLGIKDGMYTLELAGEGETKISCPSLSAVSEFPGKPYQGHNLKSQLHLPYHPSLTLLRGKYSSPSTPNQHLTSQLLLPNLPSLTLLRAQYSSPSSPIPRQMTATAATPQPDTSHTAALLLPPPQLSHSLMPHRAQYSSPSSPSSPSPSTLSQRLNSQLLLPNVPSLTLLRAQYSSPSFPSPTTLRQRLNSQLLLPNLHSLTPHRAQYSSPSSPSPCPSAT</sequence>